<dbReference type="EMBL" id="BTGU01000224">
    <property type="protein sequence ID" value="GMN65294.1"/>
    <property type="molecule type" value="Genomic_DNA"/>
</dbReference>
<keyword evidence="2" id="KW-1185">Reference proteome</keyword>
<proteinExistence type="predicted"/>
<sequence length="50" mass="5563">MSDEVWVPYLSPMSDNVWVPFTGEELINTLLLGVRCDILPPKRCNGGNSV</sequence>
<dbReference type="AlphaFoldDB" id="A0AA88E7T0"/>
<organism evidence="1 2">
    <name type="scientific">Ficus carica</name>
    <name type="common">Common fig</name>
    <dbReference type="NCBI Taxonomy" id="3494"/>
    <lineage>
        <taxon>Eukaryota</taxon>
        <taxon>Viridiplantae</taxon>
        <taxon>Streptophyta</taxon>
        <taxon>Embryophyta</taxon>
        <taxon>Tracheophyta</taxon>
        <taxon>Spermatophyta</taxon>
        <taxon>Magnoliopsida</taxon>
        <taxon>eudicotyledons</taxon>
        <taxon>Gunneridae</taxon>
        <taxon>Pentapetalae</taxon>
        <taxon>rosids</taxon>
        <taxon>fabids</taxon>
        <taxon>Rosales</taxon>
        <taxon>Moraceae</taxon>
        <taxon>Ficeae</taxon>
        <taxon>Ficus</taxon>
    </lineage>
</organism>
<dbReference type="Proteomes" id="UP001187192">
    <property type="component" value="Unassembled WGS sequence"/>
</dbReference>
<accession>A0AA88E7T0</accession>
<reference evidence="1" key="1">
    <citation type="submission" date="2023-07" db="EMBL/GenBank/DDBJ databases">
        <title>draft genome sequence of fig (Ficus carica).</title>
        <authorList>
            <person name="Takahashi T."/>
            <person name="Nishimura K."/>
        </authorList>
    </citation>
    <scope>NUCLEOTIDE SEQUENCE</scope>
</reference>
<name>A0AA88E7T0_FICCA</name>
<protein>
    <submittedName>
        <fullName evidence="1">Uncharacterized protein</fullName>
    </submittedName>
</protein>
<gene>
    <name evidence="1" type="ORF">TIFTF001_034373</name>
</gene>
<evidence type="ECO:0000313" key="2">
    <source>
        <dbReference type="Proteomes" id="UP001187192"/>
    </source>
</evidence>
<comment type="caution">
    <text evidence="1">The sequence shown here is derived from an EMBL/GenBank/DDBJ whole genome shotgun (WGS) entry which is preliminary data.</text>
</comment>
<evidence type="ECO:0000313" key="1">
    <source>
        <dbReference type="EMBL" id="GMN65294.1"/>
    </source>
</evidence>